<evidence type="ECO:0000256" key="18">
    <source>
        <dbReference type="ARBA" id="ARBA00048778"/>
    </source>
</evidence>
<dbReference type="FunFam" id="1.20.58.760:FF:000003">
    <property type="entry name" value="AFG3-like AAA ATPase 2"/>
    <property type="match status" value="1"/>
</dbReference>
<dbReference type="SUPFAM" id="SSF140990">
    <property type="entry name" value="FtsH protease domain-like"/>
    <property type="match status" value="1"/>
</dbReference>
<keyword evidence="5" id="KW-0645">Protease</keyword>
<evidence type="ECO:0000256" key="7">
    <source>
        <dbReference type="ARBA" id="ARBA00022723"/>
    </source>
</evidence>
<evidence type="ECO:0000256" key="11">
    <source>
        <dbReference type="ARBA" id="ARBA00022833"/>
    </source>
</evidence>
<keyword evidence="24" id="KW-1185">Reference proteome</keyword>
<dbReference type="Gene3D" id="1.10.8.60">
    <property type="match status" value="1"/>
</dbReference>
<dbReference type="InterPro" id="IPR002942">
    <property type="entry name" value="S4_RNA-bd"/>
</dbReference>
<feature type="transmembrane region" description="Helical" evidence="21">
    <location>
        <begin position="788"/>
        <end position="808"/>
    </location>
</feature>
<dbReference type="GO" id="GO:0016887">
    <property type="term" value="F:ATP hydrolysis activity"/>
    <property type="evidence" value="ECO:0007669"/>
    <property type="project" value="InterPro"/>
</dbReference>
<dbReference type="Gene3D" id="2.40.30.10">
    <property type="entry name" value="Translation factors"/>
    <property type="match status" value="2"/>
</dbReference>
<keyword evidence="13" id="KW-0809">Transit peptide</keyword>
<dbReference type="GO" id="GO:0003723">
    <property type="term" value="F:RNA binding"/>
    <property type="evidence" value="ECO:0007669"/>
    <property type="project" value="UniProtKB-KW"/>
</dbReference>
<dbReference type="Pfam" id="PF00004">
    <property type="entry name" value="AAA"/>
    <property type="match status" value="1"/>
</dbReference>
<evidence type="ECO:0000256" key="21">
    <source>
        <dbReference type="SAM" id="Phobius"/>
    </source>
</evidence>
<evidence type="ECO:0000256" key="6">
    <source>
        <dbReference type="ARBA" id="ARBA00022692"/>
    </source>
</evidence>
<name>A0A085MCP5_9BILA</name>
<dbReference type="GO" id="GO:0034982">
    <property type="term" value="P:mitochondrial protein processing"/>
    <property type="evidence" value="ECO:0007669"/>
    <property type="project" value="TreeGrafter"/>
</dbReference>
<evidence type="ECO:0000256" key="2">
    <source>
        <dbReference type="ARBA" id="ARBA00004448"/>
    </source>
</evidence>
<keyword evidence="16" id="KW-0496">Mitochondrion</keyword>
<dbReference type="InterPro" id="IPR005936">
    <property type="entry name" value="FtsH"/>
</dbReference>
<gene>
    <name evidence="23" type="ORF">M513_04173</name>
</gene>
<dbReference type="PROSITE" id="PS51722">
    <property type="entry name" value="G_TR_2"/>
    <property type="match status" value="1"/>
</dbReference>
<dbReference type="InterPro" id="IPR011546">
    <property type="entry name" value="Pept_M41_FtsH_extracell"/>
</dbReference>
<evidence type="ECO:0000256" key="8">
    <source>
        <dbReference type="ARBA" id="ARBA00022741"/>
    </source>
</evidence>
<feature type="region of interest" description="Disordered" evidence="20">
    <location>
        <begin position="728"/>
        <end position="761"/>
    </location>
</feature>
<dbReference type="InterPro" id="IPR037219">
    <property type="entry name" value="Peptidase_M41-like"/>
</dbReference>
<dbReference type="Gene3D" id="3.40.50.300">
    <property type="entry name" value="P-loop containing nucleotide triphosphate hydrolases"/>
    <property type="match status" value="2"/>
</dbReference>
<dbReference type="InterPro" id="IPR003959">
    <property type="entry name" value="ATPase_AAA_core"/>
</dbReference>
<comment type="subcellular location">
    <subcellularLocation>
        <location evidence="2">Mitochondrion inner membrane</location>
        <topology evidence="2">Multi-pass membrane protein</topology>
    </subcellularLocation>
</comment>
<evidence type="ECO:0000313" key="24">
    <source>
        <dbReference type="Proteomes" id="UP000030764"/>
    </source>
</evidence>
<keyword evidence="9" id="KW-0999">Mitochondrion inner membrane</keyword>
<dbReference type="InterPro" id="IPR000642">
    <property type="entry name" value="Peptidase_M41"/>
</dbReference>
<comment type="similarity">
    <text evidence="3">In the C-terminal section; belongs to the peptidase M41 family.</text>
</comment>
<keyword evidence="17 21" id="KW-0472">Membrane</keyword>
<dbReference type="GO" id="GO:0003924">
    <property type="term" value="F:GTPase activity"/>
    <property type="evidence" value="ECO:0007669"/>
    <property type="project" value="InterPro"/>
</dbReference>
<dbReference type="EMBL" id="KL363203">
    <property type="protein sequence ID" value="KFD54991.1"/>
    <property type="molecule type" value="Genomic_DNA"/>
</dbReference>
<evidence type="ECO:0000313" key="23">
    <source>
        <dbReference type="EMBL" id="KFD54991.1"/>
    </source>
</evidence>
<protein>
    <recommendedName>
        <fullName evidence="22">Tr-type G domain-containing protein</fullName>
    </recommendedName>
</protein>
<dbReference type="SUPFAM" id="SSF52540">
    <property type="entry name" value="P-loop containing nucleoside triphosphate hydrolases"/>
    <property type="match status" value="2"/>
</dbReference>
<sequence length="1466" mass="163411">MTVRDATAAGTPRVLNFNVGILGHVDSGKTALAKAISKVAGTAAFDKHPESRRRGITIDLGFSCFTVPVTEQMTIRDEQLMNYDVIQVTLVDCPGHSSLFRTVIGCSQIVDMVFLIVDIQKGIQPQTADCIVLANITCPSKMLIALNKVDTLPAEDRSNVIAMTERRIRRALARTTFRNVPMVPISVVPPDANSIDRFMDAFALSIYVPDRTVAANDPFMFYFDHCFSLRGKGTVVTGTVISGKLTQGQTVEIPMAQQTRKVKTIESFHRPVSSIGPGDRAGLCLSQSSTYNLDRGLLCEPGALKMSYGAIVTLKRVPYYKFSIASRLQFQICIGYETIPAKCCFFACEPGKCIQDDKVLSFKKEGEYAWVHEVHKSNEEAENACHLFALLRFTRGIYCALGCNYLGTKLEIEPSSSVCRIAFYGRTLHLFEDPKFRGTKINWLNVYKPRVRRGVVERIKDEKYATVRDMFRKGCNIEPYLGCNVTLSTGEVGRLESSFGQGGKVTVFLPGGAKKSTINTVSKQSKNLDDDLVQLSRMATTRSLVRWLRLARTTARPTTMTNRFAPIQPIPRADDVTQRAMHTSGALRRKQKVPKKPTYEDDDVEVEDNVDDLIDEVDGSAIRCVNVKRPRLDAILKIGCNVSRNSADEVVSEGRVFVNGRRALKKSLEFFNSFAFVSFLPPQTEAMLSTLLPRMLRRLAGRALPTTGNRYIVCCYFSSDRPKGFGRFYPGAEGERKDEPKKEEKAEQPPEKADSEPNPSDWQGFFKRPPFAQVRTGGPGGGEQDNRWLLSAVSIGASMAAIVVLYYYMGYREITWKEFVNSYLSKGAVDKLEVVNKKWVRVYLNPLTAAEPKIPWFNIGSVDSFERLLENIQKDLNIDARNYIAVVYKNEVDSNSIISNLPSILLFLFFLWGMRRFSSFAGMARGGRGASGGIFGFGASTARVIKQGDIKVRFKDVAGCEEAKLEIMEFVNFLKNPQQYMKLGAKIPKGAILTGPPGTGKTMLAKATAGEANVPFITVSGSEFLEMFVGVGPARVRDMFAMARKKAPCILFIDEIDAVGRIRGQRFSSGGSEQENTLNQLLVEMDGPSMDFKQVKLTLLLWPPRIEVDMLDKALLRPGRFDRQIYVPAPDIKGRASIFRVHLSPLAAEPDKTELSRKLAALTPGFTGADIANVCNEAALIAARDLNEKIKMKHFEQAVERVVAGMEKKSQVLQLEEKTTVAYHEAGHAVTGWFLEHADPLLKVSIIPRGKGLGYAQYLPKEQYLYTKEQLFHRMCMTLGGRASEEIFFGRISTGAQDDLQKITQMAYAQVIKFGMSEKVGPLSFQTPEAGDVVIDKPYSEQTAQLIDQEVRTIVSNALQFTRKMVEEHREGVEKVVLLLNDFQVVYGVFFCWQVAKRLLEREVLAREDLIELLGPRPFPEKHTYEQFVEGTGGLDDDVSVPEGLKHWNEPKQEQPAAASEKANAL</sequence>
<keyword evidence="14 21" id="KW-1133">Transmembrane helix</keyword>
<organism evidence="23 24">
    <name type="scientific">Trichuris suis</name>
    <name type="common">pig whipworm</name>
    <dbReference type="NCBI Taxonomy" id="68888"/>
    <lineage>
        <taxon>Eukaryota</taxon>
        <taxon>Metazoa</taxon>
        <taxon>Ecdysozoa</taxon>
        <taxon>Nematoda</taxon>
        <taxon>Enoplea</taxon>
        <taxon>Dorylaimia</taxon>
        <taxon>Trichinellida</taxon>
        <taxon>Trichuridae</taxon>
        <taxon>Trichuris</taxon>
    </lineage>
</organism>
<evidence type="ECO:0000256" key="5">
    <source>
        <dbReference type="ARBA" id="ARBA00022670"/>
    </source>
</evidence>
<dbReference type="SUPFAM" id="SSF50447">
    <property type="entry name" value="Translation proteins"/>
    <property type="match status" value="1"/>
</dbReference>
<dbReference type="GO" id="GO:0008270">
    <property type="term" value="F:zinc ion binding"/>
    <property type="evidence" value="ECO:0007669"/>
    <property type="project" value="InterPro"/>
</dbReference>
<dbReference type="InterPro" id="IPR009000">
    <property type="entry name" value="Transl_B-barrel_sf"/>
</dbReference>
<feature type="compositionally biased region" description="Basic and acidic residues" evidence="20">
    <location>
        <begin position="1444"/>
        <end position="1453"/>
    </location>
</feature>
<keyword evidence="7" id="KW-0479">Metal-binding</keyword>
<proteinExistence type="inferred from homology"/>
<keyword evidence="11" id="KW-0862">Zinc</keyword>
<dbReference type="InterPro" id="IPR003593">
    <property type="entry name" value="AAA+_ATPase"/>
</dbReference>
<dbReference type="Proteomes" id="UP000030764">
    <property type="component" value="Unassembled WGS sequence"/>
</dbReference>
<dbReference type="PANTHER" id="PTHR43655:SF2">
    <property type="entry name" value="AFG3 LIKE MATRIX AAA PEPTIDASE SUBUNIT 2, ISOFORM A"/>
    <property type="match status" value="1"/>
</dbReference>
<dbReference type="FunFam" id="3.40.1690.20:FF:000001">
    <property type="entry name" value="AFG3-like AAA ATPase 2"/>
    <property type="match status" value="1"/>
</dbReference>
<dbReference type="InterPro" id="IPR050928">
    <property type="entry name" value="ATP-dep_Zn_Metalloprotease"/>
</dbReference>
<dbReference type="Pfam" id="PF21131">
    <property type="entry name" value="eEFSec_4th"/>
    <property type="match status" value="1"/>
</dbReference>
<comment type="cofactor">
    <cofactor evidence="1">
        <name>Zn(2+)</name>
        <dbReference type="ChEBI" id="CHEBI:29105"/>
    </cofactor>
</comment>
<dbReference type="CDD" id="cd00165">
    <property type="entry name" value="S4"/>
    <property type="match status" value="1"/>
</dbReference>
<keyword evidence="12" id="KW-0067">ATP-binding</keyword>
<evidence type="ECO:0000256" key="13">
    <source>
        <dbReference type="ARBA" id="ARBA00022946"/>
    </source>
</evidence>
<evidence type="ECO:0000256" key="17">
    <source>
        <dbReference type="ARBA" id="ARBA00023136"/>
    </source>
</evidence>
<keyword evidence="15" id="KW-0482">Metalloprotease</keyword>
<dbReference type="CDD" id="cd19501">
    <property type="entry name" value="RecA-like_FtsH"/>
    <property type="match status" value="1"/>
</dbReference>
<dbReference type="Pfam" id="PF00009">
    <property type="entry name" value="GTP_EFTU"/>
    <property type="match status" value="1"/>
</dbReference>
<evidence type="ECO:0000256" key="19">
    <source>
        <dbReference type="PROSITE-ProRule" id="PRU00182"/>
    </source>
</evidence>
<dbReference type="NCBIfam" id="TIGR01241">
    <property type="entry name" value="FtsH_fam"/>
    <property type="match status" value="1"/>
</dbReference>
<feature type="domain" description="Tr-type G" evidence="22">
    <location>
        <begin position="14"/>
        <end position="210"/>
    </location>
</feature>
<keyword evidence="10" id="KW-0378">Hydrolase</keyword>
<dbReference type="FunFam" id="3.40.50.300:FF:000001">
    <property type="entry name" value="ATP-dependent zinc metalloprotease FtsH"/>
    <property type="match status" value="1"/>
</dbReference>
<dbReference type="GO" id="GO:0005524">
    <property type="term" value="F:ATP binding"/>
    <property type="evidence" value="ECO:0007669"/>
    <property type="project" value="UniProtKB-KW"/>
</dbReference>
<dbReference type="GO" id="GO:0005525">
    <property type="term" value="F:GTP binding"/>
    <property type="evidence" value="ECO:0007669"/>
    <property type="project" value="InterPro"/>
</dbReference>
<keyword evidence="19" id="KW-0694">RNA-binding</keyword>
<accession>A0A085MCP5</accession>
<dbReference type="GO" id="GO:0004222">
    <property type="term" value="F:metalloendopeptidase activity"/>
    <property type="evidence" value="ECO:0007669"/>
    <property type="project" value="InterPro"/>
</dbReference>
<evidence type="ECO:0000256" key="12">
    <source>
        <dbReference type="ARBA" id="ARBA00022840"/>
    </source>
</evidence>
<dbReference type="GO" id="GO:0004176">
    <property type="term" value="F:ATP-dependent peptidase activity"/>
    <property type="evidence" value="ECO:0007669"/>
    <property type="project" value="InterPro"/>
</dbReference>
<dbReference type="Pfam" id="PF01434">
    <property type="entry name" value="Peptidase_M41"/>
    <property type="match status" value="1"/>
</dbReference>
<dbReference type="CDD" id="cd03696">
    <property type="entry name" value="SelB_II"/>
    <property type="match status" value="1"/>
</dbReference>
<dbReference type="InterPro" id="IPR004161">
    <property type="entry name" value="EFTu-like_2"/>
</dbReference>
<evidence type="ECO:0000256" key="3">
    <source>
        <dbReference type="ARBA" id="ARBA00010044"/>
    </source>
</evidence>
<dbReference type="Pfam" id="PF17862">
    <property type="entry name" value="AAA_lid_3"/>
    <property type="match status" value="1"/>
</dbReference>
<evidence type="ECO:0000256" key="20">
    <source>
        <dbReference type="SAM" id="MobiDB-lite"/>
    </source>
</evidence>
<dbReference type="Gene3D" id="1.20.58.760">
    <property type="entry name" value="Peptidase M41"/>
    <property type="match status" value="1"/>
</dbReference>
<evidence type="ECO:0000256" key="16">
    <source>
        <dbReference type="ARBA" id="ARBA00023128"/>
    </source>
</evidence>
<dbReference type="SMART" id="SM00382">
    <property type="entry name" value="AAA"/>
    <property type="match status" value="2"/>
</dbReference>
<evidence type="ECO:0000256" key="15">
    <source>
        <dbReference type="ARBA" id="ARBA00023049"/>
    </source>
</evidence>
<dbReference type="CDD" id="cd04094">
    <property type="entry name" value="eSelB_III"/>
    <property type="match status" value="1"/>
</dbReference>
<dbReference type="InterPro" id="IPR000795">
    <property type="entry name" value="T_Tr_GTP-bd_dom"/>
</dbReference>
<evidence type="ECO:0000256" key="9">
    <source>
        <dbReference type="ARBA" id="ARBA00022792"/>
    </source>
</evidence>
<evidence type="ECO:0000259" key="22">
    <source>
        <dbReference type="PROSITE" id="PS51722"/>
    </source>
</evidence>
<dbReference type="PROSITE" id="PS50889">
    <property type="entry name" value="S4"/>
    <property type="match status" value="1"/>
</dbReference>
<feature type="compositionally biased region" description="Basic and acidic residues" evidence="20">
    <location>
        <begin position="733"/>
        <end position="755"/>
    </location>
</feature>
<feature type="transmembrane region" description="Helical" evidence="21">
    <location>
        <begin position="897"/>
        <end position="914"/>
    </location>
</feature>
<evidence type="ECO:0000256" key="10">
    <source>
        <dbReference type="ARBA" id="ARBA00022801"/>
    </source>
</evidence>
<dbReference type="Pfam" id="PF21208">
    <property type="entry name" value="euk_SelB_III"/>
    <property type="match status" value="1"/>
</dbReference>
<evidence type="ECO:0000256" key="4">
    <source>
        <dbReference type="ARBA" id="ARBA00010550"/>
    </source>
</evidence>
<evidence type="ECO:0000256" key="14">
    <source>
        <dbReference type="ARBA" id="ARBA00022989"/>
    </source>
</evidence>
<dbReference type="Pfam" id="PF03144">
    <property type="entry name" value="GTP_EFTU_D2"/>
    <property type="match status" value="1"/>
</dbReference>
<reference evidence="23 24" key="1">
    <citation type="journal article" date="2014" name="Nat. Genet.">
        <title>Genome and transcriptome of the porcine whipworm Trichuris suis.</title>
        <authorList>
            <person name="Jex A.R."/>
            <person name="Nejsum P."/>
            <person name="Schwarz E.M."/>
            <person name="Hu L."/>
            <person name="Young N.D."/>
            <person name="Hall R.S."/>
            <person name="Korhonen P.K."/>
            <person name="Liao S."/>
            <person name="Thamsborg S."/>
            <person name="Xia J."/>
            <person name="Xu P."/>
            <person name="Wang S."/>
            <person name="Scheerlinck J.P."/>
            <person name="Hofmann A."/>
            <person name="Sternberg P.W."/>
            <person name="Wang J."/>
            <person name="Gasser R.B."/>
        </authorList>
    </citation>
    <scope>NUCLEOTIDE SEQUENCE [LARGE SCALE GENOMIC DNA]</scope>
    <source>
        <strain evidence="23">DCEP-RM93M</strain>
    </source>
</reference>
<dbReference type="Pfam" id="PF06480">
    <property type="entry name" value="FtsH_ext"/>
    <property type="match status" value="1"/>
</dbReference>
<dbReference type="InterPro" id="IPR027417">
    <property type="entry name" value="P-loop_NTPase"/>
</dbReference>
<evidence type="ECO:0000256" key="1">
    <source>
        <dbReference type="ARBA" id="ARBA00001947"/>
    </source>
</evidence>
<dbReference type="PRINTS" id="PR00315">
    <property type="entry name" value="ELONGATNFCT"/>
</dbReference>
<comment type="similarity">
    <text evidence="4">In the N-terminal section; belongs to the AAA ATPase family.</text>
</comment>
<dbReference type="InterPro" id="IPR049393">
    <property type="entry name" value="eEFSec_III"/>
</dbReference>
<dbReference type="PANTHER" id="PTHR43655">
    <property type="entry name" value="ATP-DEPENDENT PROTEASE"/>
    <property type="match status" value="1"/>
</dbReference>
<feature type="region of interest" description="Disordered" evidence="20">
    <location>
        <begin position="1432"/>
        <end position="1466"/>
    </location>
</feature>
<dbReference type="InterPro" id="IPR041569">
    <property type="entry name" value="AAA_lid_3"/>
</dbReference>
<dbReference type="GO" id="GO:0005745">
    <property type="term" value="C:m-AAA complex"/>
    <property type="evidence" value="ECO:0007669"/>
    <property type="project" value="UniProtKB-ARBA"/>
</dbReference>
<dbReference type="MEROPS" id="M41.A10"/>
<dbReference type="FunFam" id="2.40.30.10:FF:000052">
    <property type="entry name" value="Selenocysteine-specific elongation factor EF-Sec"/>
    <property type="match status" value="1"/>
</dbReference>
<dbReference type="SUPFAM" id="SSF55174">
    <property type="entry name" value="Alpha-L RNA-binding motif"/>
    <property type="match status" value="1"/>
</dbReference>
<keyword evidence="8" id="KW-0547">Nucleotide-binding</keyword>
<feature type="region of interest" description="Disordered" evidence="20">
    <location>
        <begin position="581"/>
        <end position="602"/>
    </location>
</feature>
<dbReference type="InterPro" id="IPR049394">
    <property type="entry name" value="eEFSec_C"/>
</dbReference>
<dbReference type="Pfam" id="PF01479">
    <property type="entry name" value="S4"/>
    <property type="match status" value="1"/>
</dbReference>
<comment type="catalytic activity">
    <reaction evidence="18">
        <text>ATP + H2O = ADP + phosphate + H(+)</text>
        <dbReference type="Rhea" id="RHEA:13065"/>
        <dbReference type="ChEBI" id="CHEBI:15377"/>
        <dbReference type="ChEBI" id="CHEBI:15378"/>
        <dbReference type="ChEBI" id="CHEBI:30616"/>
        <dbReference type="ChEBI" id="CHEBI:43474"/>
        <dbReference type="ChEBI" id="CHEBI:456216"/>
    </reaction>
    <physiologicalReaction direction="left-to-right" evidence="18">
        <dbReference type="Rhea" id="RHEA:13066"/>
    </physiologicalReaction>
</comment>
<dbReference type="Gene3D" id="3.40.1690.20">
    <property type="match status" value="1"/>
</dbReference>
<keyword evidence="6 21" id="KW-0812">Transmembrane</keyword>
<dbReference type="HAMAP" id="MF_01458">
    <property type="entry name" value="FtsH"/>
    <property type="match status" value="1"/>
</dbReference>
<dbReference type="FunFam" id="1.10.8.60:FF:000019">
    <property type="entry name" value="AFG3-like AAA ATPase 2"/>
    <property type="match status" value="1"/>
</dbReference>